<dbReference type="Pfam" id="PF08284">
    <property type="entry name" value="RVP_2"/>
    <property type="match status" value="1"/>
</dbReference>
<organism evidence="1">
    <name type="scientific">Tanacetum cinerariifolium</name>
    <name type="common">Dalmatian daisy</name>
    <name type="synonym">Chrysanthemum cinerariifolium</name>
    <dbReference type="NCBI Taxonomy" id="118510"/>
    <lineage>
        <taxon>Eukaryota</taxon>
        <taxon>Viridiplantae</taxon>
        <taxon>Streptophyta</taxon>
        <taxon>Embryophyta</taxon>
        <taxon>Tracheophyta</taxon>
        <taxon>Spermatophyta</taxon>
        <taxon>Magnoliopsida</taxon>
        <taxon>eudicotyledons</taxon>
        <taxon>Gunneridae</taxon>
        <taxon>Pentapetalae</taxon>
        <taxon>asterids</taxon>
        <taxon>campanulids</taxon>
        <taxon>Asterales</taxon>
        <taxon>Asteraceae</taxon>
        <taxon>Asteroideae</taxon>
        <taxon>Anthemideae</taxon>
        <taxon>Anthemidinae</taxon>
        <taxon>Tanacetum</taxon>
    </lineage>
</organism>
<comment type="caution">
    <text evidence="1">The sequence shown here is derived from an EMBL/GenBank/DDBJ whole genome shotgun (WGS) entry which is preliminary data.</text>
</comment>
<dbReference type="GO" id="GO:0003964">
    <property type="term" value="F:RNA-directed DNA polymerase activity"/>
    <property type="evidence" value="ECO:0007669"/>
    <property type="project" value="UniProtKB-KW"/>
</dbReference>
<reference evidence="1" key="1">
    <citation type="journal article" date="2019" name="Sci. Rep.">
        <title>Draft genome of Tanacetum cinerariifolium, the natural source of mosquito coil.</title>
        <authorList>
            <person name="Yamashiro T."/>
            <person name="Shiraishi A."/>
            <person name="Satake H."/>
            <person name="Nakayama K."/>
        </authorList>
    </citation>
    <scope>NUCLEOTIDE SEQUENCE</scope>
</reference>
<evidence type="ECO:0000313" key="1">
    <source>
        <dbReference type="EMBL" id="GFA62031.1"/>
    </source>
</evidence>
<protein>
    <submittedName>
        <fullName evidence="1">Reverse transcriptase domain-containing protein</fullName>
    </submittedName>
</protein>
<dbReference type="EMBL" id="BKCJ010456514">
    <property type="protein sequence ID" value="GFA62031.1"/>
    <property type="molecule type" value="Genomic_DNA"/>
</dbReference>
<keyword evidence="1" id="KW-0548">Nucleotidyltransferase</keyword>
<gene>
    <name evidence="1" type="ORF">Tci_634003</name>
</gene>
<name>A0A699JW85_TANCI</name>
<dbReference type="AlphaFoldDB" id="A0A699JW85"/>
<accession>A0A699JW85</accession>
<proteinExistence type="predicted"/>
<keyword evidence="1" id="KW-0695">RNA-directed DNA polymerase</keyword>
<sequence>MLLFQLRIVDILETVHCVRDVPYITQDVAQSGVESTTSFNVDIGMDWLSKYHAKIICDEKVVYIPIKDETLIIRAPVARVPYQLAPSKMQELSNQLPELANRGFIHLSTSP</sequence>
<keyword evidence="1" id="KW-0808">Transferase</keyword>